<feature type="transmembrane region" description="Helical" evidence="1">
    <location>
        <begin position="175"/>
        <end position="194"/>
    </location>
</feature>
<feature type="transmembrane region" description="Helical" evidence="1">
    <location>
        <begin position="200"/>
        <end position="216"/>
    </location>
</feature>
<dbReference type="EMBL" id="MLJW01000016">
    <property type="protein sequence ID" value="OIR12735.1"/>
    <property type="molecule type" value="Genomic_DNA"/>
</dbReference>
<accession>A0A1J5SW81</accession>
<evidence type="ECO:0000256" key="1">
    <source>
        <dbReference type="SAM" id="Phobius"/>
    </source>
</evidence>
<sequence length="228" mass="25814">MAEEKKLTEQESLQLITEMIHKVKSSFHESGTSAILWGSVIGFCGLFSFLQIQFDFSTGGFDVWLLTFIALVPQVVITIRESRQKRVLTYEETAMNAIWIVFAISIFALVFYNNAVPRIAENYFAKEGIELFEKNITTGEITTFHPYILSVSSVFLILYAVPTLATGLARKFKPMIIGGIICYLLFLVSCFTTYKYDMLLHAIAGIINWLIPGLILRRNFLKGKTVNV</sequence>
<keyword evidence="1" id="KW-0472">Membrane</keyword>
<feature type="transmembrane region" description="Helical" evidence="1">
    <location>
        <begin position="34"/>
        <end position="52"/>
    </location>
</feature>
<name>A0A1J5SW81_9ZZZZ</name>
<reference evidence="2" key="1">
    <citation type="submission" date="2016-10" db="EMBL/GenBank/DDBJ databases">
        <title>Sequence of Gallionella enrichment culture.</title>
        <authorList>
            <person name="Poehlein A."/>
            <person name="Muehling M."/>
            <person name="Daniel R."/>
        </authorList>
    </citation>
    <scope>NUCLEOTIDE SEQUENCE</scope>
</reference>
<proteinExistence type="predicted"/>
<keyword evidence="1" id="KW-1133">Transmembrane helix</keyword>
<protein>
    <submittedName>
        <fullName evidence="2">Uncharacterized protein</fullName>
    </submittedName>
</protein>
<organism evidence="2">
    <name type="scientific">mine drainage metagenome</name>
    <dbReference type="NCBI Taxonomy" id="410659"/>
    <lineage>
        <taxon>unclassified sequences</taxon>
        <taxon>metagenomes</taxon>
        <taxon>ecological metagenomes</taxon>
    </lineage>
</organism>
<gene>
    <name evidence="2" type="ORF">GALL_58020</name>
</gene>
<evidence type="ECO:0000313" key="2">
    <source>
        <dbReference type="EMBL" id="OIR12735.1"/>
    </source>
</evidence>
<feature type="transmembrane region" description="Helical" evidence="1">
    <location>
        <begin position="147"/>
        <end position="168"/>
    </location>
</feature>
<comment type="caution">
    <text evidence="2">The sequence shown here is derived from an EMBL/GenBank/DDBJ whole genome shotgun (WGS) entry which is preliminary data.</text>
</comment>
<feature type="transmembrane region" description="Helical" evidence="1">
    <location>
        <begin position="94"/>
        <end position="112"/>
    </location>
</feature>
<dbReference type="AlphaFoldDB" id="A0A1J5SW81"/>
<feature type="transmembrane region" description="Helical" evidence="1">
    <location>
        <begin position="64"/>
        <end position="82"/>
    </location>
</feature>
<keyword evidence="1" id="KW-0812">Transmembrane</keyword>